<gene>
    <name evidence="1" type="ORF">CDAR_237641</name>
</gene>
<dbReference type="AlphaFoldDB" id="A0AAV4NGZ8"/>
<sequence length="78" mass="8915">MPKTTETPSAINVASVYIEQISLRVAPGHVFYMKSVHTGTEASFHFLHSTLYEKKRDALPPSRPCLFREEQKALWIPE</sequence>
<dbReference type="Proteomes" id="UP001054837">
    <property type="component" value="Unassembled WGS sequence"/>
</dbReference>
<protein>
    <submittedName>
        <fullName evidence="1">Uncharacterized protein</fullName>
    </submittedName>
</protein>
<accession>A0AAV4NGZ8</accession>
<organism evidence="1 2">
    <name type="scientific">Caerostris darwini</name>
    <dbReference type="NCBI Taxonomy" id="1538125"/>
    <lineage>
        <taxon>Eukaryota</taxon>
        <taxon>Metazoa</taxon>
        <taxon>Ecdysozoa</taxon>
        <taxon>Arthropoda</taxon>
        <taxon>Chelicerata</taxon>
        <taxon>Arachnida</taxon>
        <taxon>Araneae</taxon>
        <taxon>Araneomorphae</taxon>
        <taxon>Entelegynae</taxon>
        <taxon>Araneoidea</taxon>
        <taxon>Araneidae</taxon>
        <taxon>Caerostris</taxon>
    </lineage>
</organism>
<comment type="caution">
    <text evidence="1">The sequence shown here is derived from an EMBL/GenBank/DDBJ whole genome shotgun (WGS) entry which is preliminary data.</text>
</comment>
<evidence type="ECO:0000313" key="2">
    <source>
        <dbReference type="Proteomes" id="UP001054837"/>
    </source>
</evidence>
<keyword evidence="2" id="KW-1185">Reference proteome</keyword>
<evidence type="ECO:0000313" key="1">
    <source>
        <dbReference type="EMBL" id="GIX83133.1"/>
    </source>
</evidence>
<reference evidence="1 2" key="1">
    <citation type="submission" date="2021-06" db="EMBL/GenBank/DDBJ databases">
        <title>Caerostris darwini draft genome.</title>
        <authorList>
            <person name="Kono N."/>
            <person name="Arakawa K."/>
        </authorList>
    </citation>
    <scope>NUCLEOTIDE SEQUENCE [LARGE SCALE GENOMIC DNA]</scope>
</reference>
<name>A0AAV4NGZ8_9ARAC</name>
<proteinExistence type="predicted"/>
<dbReference type="EMBL" id="BPLQ01001573">
    <property type="protein sequence ID" value="GIX83133.1"/>
    <property type="molecule type" value="Genomic_DNA"/>
</dbReference>